<feature type="region of interest" description="Disordered" evidence="6">
    <location>
        <begin position="218"/>
        <end position="237"/>
    </location>
</feature>
<evidence type="ECO:0000259" key="8">
    <source>
        <dbReference type="PROSITE" id="PS50011"/>
    </source>
</evidence>
<dbReference type="GO" id="GO:0004713">
    <property type="term" value="F:protein tyrosine kinase activity"/>
    <property type="evidence" value="ECO:0007669"/>
    <property type="project" value="InterPro"/>
</dbReference>
<dbReference type="InterPro" id="IPR011009">
    <property type="entry name" value="Kinase-like_dom_sf"/>
</dbReference>
<keyword evidence="7" id="KW-0812">Transmembrane</keyword>
<evidence type="ECO:0000256" key="3">
    <source>
        <dbReference type="ARBA" id="ARBA00022777"/>
    </source>
</evidence>
<evidence type="ECO:0000256" key="4">
    <source>
        <dbReference type="ARBA" id="ARBA00022840"/>
    </source>
</evidence>
<dbReference type="SUPFAM" id="SSF56112">
    <property type="entry name" value="Protein kinase-like (PK-like)"/>
    <property type="match status" value="1"/>
</dbReference>
<feature type="domain" description="Protein kinase" evidence="8">
    <location>
        <begin position="14"/>
        <end position="277"/>
    </location>
</feature>
<evidence type="ECO:0000256" key="1">
    <source>
        <dbReference type="ARBA" id="ARBA00022679"/>
    </source>
</evidence>
<keyword evidence="10" id="KW-1185">Reference proteome</keyword>
<dbReference type="PROSITE" id="PS50011">
    <property type="entry name" value="PROTEIN_KINASE_DOM"/>
    <property type="match status" value="1"/>
</dbReference>
<proteinExistence type="predicted"/>
<evidence type="ECO:0000256" key="7">
    <source>
        <dbReference type="SAM" id="Phobius"/>
    </source>
</evidence>
<dbReference type="Gene3D" id="1.10.510.10">
    <property type="entry name" value="Transferase(Phosphotransferase) domain 1"/>
    <property type="match status" value="1"/>
</dbReference>
<dbReference type="PANTHER" id="PTHR43289:SF34">
    <property type="entry name" value="SERINE_THREONINE-PROTEIN KINASE YBDM-RELATED"/>
    <property type="match status" value="1"/>
</dbReference>
<feature type="region of interest" description="Disordered" evidence="6">
    <location>
        <begin position="306"/>
        <end position="330"/>
    </location>
</feature>
<dbReference type="RefSeq" id="WP_006098323.1">
    <property type="nucleotide sequence ID" value="NZ_DS989842.1"/>
</dbReference>
<dbReference type="PANTHER" id="PTHR43289">
    <property type="entry name" value="MITOGEN-ACTIVATED PROTEIN KINASE KINASE KINASE 20-RELATED"/>
    <property type="match status" value="1"/>
</dbReference>
<dbReference type="PROSITE" id="PS00107">
    <property type="entry name" value="PROTEIN_KINASE_ATP"/>
    <property type="match status" value="1"/>
</dbReference>
<dbReference type="Proteomes" id="UP000003835">
    <property type="component" value="Unassembled WGS sequence"/>
</dbReference>
<dbReference type="HOGENOM" id="CLU_000288_63_44_3"/>
<dbReference type="GO" id="GO:0005524">
    <property type="term" value="F:ATP binding"/>
    <property type="evidence" value="ECO:0007669"/>
    <property type="project" value="UniProtKB-UniRule"/>
</dbReference>
<dbReference type="PROSITE" id="PS00109">
    <property type="entry name" value="PROTEIN_KINASE_TYR"/>
    <property type="match status" value="1"/>
</dbReference>
<dbReference type="InterPro" id="IPR000719">
    <property type="entry name" value="Prot_kinase_dom"/>
</dbReference>
<sequence length="330" mass="37158">MAWSAGQQLQRGKYTIEKELGSGRFGITYLARDRTSQRCVVKTLSDTLLNQLTPAELNRLQDKLWQEAVKLAQCKHPHIVRVKDSFKEGQQVCLVMEYIQGQDLTHANRLTEKEALRYIRQIGSALMVVHENNLVHRDVRPANIMMRQGKREAVLIDFGLAVGFDHPLTTINPTTADGFTPLELYHVDAERGAYTDVYSLAATLYQLLTGEKPPSVRDRSLARAKLKPPQDVNPKMSDRTNQAILRGMALAPEERPQTMQEWLDLLGVVPQIPQPWRRWDLTMWLTIIGTIAGILSMIAGFLALKPPSAPPPETTPEITPTSQPIQPETQ</sequence>
<keyword evidence="7" id="KW-0472">Membrane</keyword>
<dbReference type="EMBL" id="DS989842">
    <property type="protein sequence ID" value="EDX77887.1"/>
    <property type="molecule type" value="Genomic_DNA"/>
</dbReference>
<dbReference type="InterPro" id="IPR020635">
    <property type="entry name" value="Tyr_kinase_cat_dom"/>
</dbReference>
<dbReference type="CDD" id="cd14014">
    <property type="entry name" value="STKc_PknB_like"/>
    <property type="match status" value="1"/>
</dbReference>
<dbReference type="eggNOG" id="COG0515">
    <property type="taxonomic scope" value="Bacteria"/>
</dbReference>
<feature type="compositionally biased region" description="Low complexity" evidence="6">
    <location>
        <begin position="315"/>
        <end position="330"/>
    </location>
</feature>
<feature type="transmembrane region" description="Helical" evidence="7">
    <location>
        <begin position="281"/>
        <end position="304"/>
    </location>
</feature>
<dbReference type="SMART" id="SM00219">
    <property type="entry name" value="TyrKc"/>
    <property type="match status" value="1"/>
</dbReference>
<dbReference type="InterPro" id="IPR017441">
    <property type="entry name" value="Protein_kinase_ATP_BS"/>
</dbReference>
<protein>
    <recommendedName>
        <fullName evidence="8">Protein kinase domain-containing protein</fullName>
    </recommendedName>
</protein>
<reference evidence="9 10" key="1">
    <citation type="submission" date="2008-07" db="EMBL/GenBank/DDBJ databases">
        <authorList>
            <person name="Tandeau de Marsac N."/>
            <person name="Ferriera S."/>
            <person name="Johnson J."/>
            <person name="Kravitz S."/>
            <person name="Beeson K."/>
            <person name="Sutton G."/>
            <person name="Rogers Y.-H."/>
            <person name="Friedman R."/>
            <person name="Frazier M."/>
            <person name="Venter J.C."/>
        </authorList>
    </citation>
    <scope>NUCLEOTIDE SEQUENCE [LARGE SCALE GENOMIC DNA]</scope>
    <source>
        <strain evidence="9 10">PCC 7420</strain>
    </source>
</reference>
<accession>B4VIZ5</accession>
<dbReference type="OrthoDB" id="581647at2"/>
<name>B4VIZ5_9CYAN</name>
<dbReference type="Pfam" id="PF00069">
    <property type="entry name" value="Pkinase"/>
    <property type="match status" value="1"/>
</dbReference>
<evidence type="ECO:0000256" key="2">
    <source>
        <dbReference type="ARBA" id="ARBA00022741"/>
    </source>
</evidence>
<evidence type="ECO:0000256" key="5">
    <source>
        <dbReference type="PROSITE-ProRule" id="PRU10141"/>
    </source>
</evidence>
<keyword evidence="1" id="KW-0808">Transferase</keyword>
<keyword evidence="3" id="KW-0418">Kinase</keyword>
<evidence type="ECO:0000256" key="6">
    <source>
        <dbReference type="SAM" id="MobiDB-lite"/>
    </source>
</evidence>
<keyword evidence="7" id="KW-1133">Transmembrane helix</keyword>
<dbReference type="InterPro" id="IPR008266">
    <property type="entry name" value="Tyr_kinase_AS"/>
</dbReference>
<gene>
    <name evidence="9" type="ORF">MC7420_7625</name>
</gene>
<dbReference type="AlphaFoldDB" id="B4VIZ5"/>
<keyword evidence="2 5" id="KW-0547">Nucleotide-binding</keyword>
<keyword evidence="4 5" id="KW-0067">ATP-binding</keyword>
<organism evidence="9 10">
    <name type="scientific">Coleofasciculus chthonoplastes PCC 7420</name>
    <dbReference type="NCBI Taxonomy" id="118168"/>
    <lineage>
        <taxon>Bacteria</taxon>
        <taxon>Bacillati</taxon>
        <taxon>Cyanobacteriota</taxon>
        <taxon>Cyanophyceae</taxon>
        <taxon>Coleofasciculales</taxon>
        <taxon>Coleofasciculaceae</taxon>
        <taxon>Coleofasciculus</taxon>
    </lineage>
</organism>
<evidence type="ECO:0000313" key="10">
    <source>
        <dbReference type="Proteomes" id="UP000003835"/>
    </source>
</evidence>
<dbReference type="GO" id="GO:0004674">
    <property type="term" value="F:protein serine/threonine kinase activity"/>
    <property type="evidence" value="ECO:0007669"/>
    <property type="project" value="TreeGrafter"/>
</dbReference>
<feature type="binding site" evidence="5">
    <location>
        <position position="42"/>
    </location>
    <ligand>
        <name>ATP</name>
        <dbReference type="ChEBI" id="CHEBI:30616"/>
    </ligand>
</feature>
<dbReference type="STRING" id="118168.MC7420_7625"/>
<evidence type="ECO:0000313" key="9">
    <source>
        <dbReference type="EMBL" id="EDX77887.1"/>
    </source>
</evidence>